<dbReference type="EMBL" id="CAJPDS010000141">
    <property type="protein sequence ID" value="CAF9939933.1"/>
    <property type="molecule type" value="Genomic_DNA"/>
</dbReference>
<name>A0A8H3PG78_9LECA</name>
<comment type="caution">
    <text evidence="2">The sequence shown here is derived from an EMBL/GenBank/DDBJ whole genome shotgun (WGS) entry which is preliminary data.</text>
</comment>
<dbReference type="Proteomes" id="UP000664521">
    <property type="component" value="Unassembled WGS sequence"/>
</dbReference>
<evidence type="ECO:0000313" key="3">
    <source>
        <dbReference type="Proteomes" id="UP000664521"/>
    </source>
</evidence>
<feature type="compositionally biased region" description="Gly residues" evidence="1">
    <location>
        <begin position="138"/>
        <end position="217"/>
    </location>
</feature>
<proteinExistence type="predicted"/>
<protein>
    <submittedName>
        <fullName evidence="2">Uncharacterized protein</fullName>
    </submittedName>
</protein>
<evidence type="ECO:0000256" key="1">
    <source>
        <dbReference type="SAM" id="MobiDB-lite"/>
    </source>
</evidence>
<reference evidence="2" key="1">
    <citation type="submission" date="2021-03" db="EMBL/GenBank/DDBJ databases">
        <authorList>
            <person name="Tagirdzhanova G."/>
        </authorList>
    </citation>
    <scope>NUCLEOTIDE SEQUENCE</scope>
</reference>
<organism evidence="2 3">
    <name type="scientific">Heterodermia speciosa</name>
    <dbReference type="NCBI Taxonomy" id="116794"/>
    <lineage>
        <taxon>Eukaryota</taxon>
        <taxon>Fungi</taxon>
        <taxon>Dikarya</taxon>
        <taxon>Ascomycota</taxon>
        <taxon>Pezizomycotina</taxon>
        <taxon>Lecanoromycetes</taxon>
        <taxon>OSLEUM clade</taxon>
        <taxon>Lecanoromycetidae</taxon>
        <taxon>Caliciales</taxon>
        <taxon>Physciaceae</taxon>
        <taxon>Heterodermia</taxon>
    </lineage>
</organism>
<keyword evidence="3" id="KW-1185">Reference proteome</keyword>
<feature type="compositionally biased region" description="Basic residues" evidence="1">
    <location>
        <begin position="243"/>
        <end position="254"/>
    </location>
</feature>
<feature type="compositionally biased region" description="Gly residues" evidence="1">
    <location>
        <begin position="21"/>
        <end position="35"/>
    </location>
</feature>
<dbReference type="AlphaFoldDB" id="A0A8H3PG78"/>
<feature type="region of interest" description="Disordered" evidence="1">
    <location>
        <begin position="130"/>
        <end position="279"/>
    </location>
</feature>
<evidence type="ECO:0000313" key="2">
    <source>
        <dbReference type="EMBL" id="CAF9939933.1"/>
    </source>
</evidence>
<accession>A0A8H3PG78</accession>
<gene>
    <name evidence="2" type="ORF">HETSPECPRED_002108</name>
</gene>
<feature type="compositionally biased region" description="Gly residues" evidence="1">
    <location>
        <begin position="255"/>
        <end position="269"/>
    </location>
</feature>
<feature type="region of interest" description="Disordered" evidence="1">
    <location>
        <begin position="1"/>
        <end position="50"/>
    </location>
</feature>
<feature type="compositionally biased region" description="Acidic residues" evidence="1">
    <location>
        <begin position="218"/>
        <end position="237"/>
    </location>
</feature>
<sequence length="279" mass="28002">MFREGWGPPDGPRRGHRGASHHGGGGHSGGRGGGFPSHPAPCPNGDPNHQQRYDRFINNCRSAGITGPRELAEVVSMGGGPHLASEPEIMGPRGWALLRHYRIIPREALEVIRYNYEAASSGMPLRSISGGAMPMRGGSRGGGMGAGMGGMPMRGGSRGGGIRGGPPPGMGGMPMGGGGRGGRSSSRGGGMHGGPPPGMGGMPMGGGHGGHSHGYGSGDDEFDFDSGDDYGEFSGDEDYGHGGHGHGGHGHGGHGHGGGGHGYGGGGHGPFESDEGEPW</sequence>